<comment type="caution">
    <text evidence="2">The sequence shown here is derived from an EMBL/GenBank/DDBJ whole genome shotgun (WGS) entry which is preliminary data.</text>
</comment>
<dbReference type="AlphaFoldDB" id="A0A9Q3BWC2"/>
<dbReference type="EMBL" id="AVOT02003166">
    <property type="protein sequence ID" value="MBW0472684.1"/>
    <property type="molecule type" value="Genomic_DNA"/>
</dbReference>
<keyword evidence="3" id="KW-1185">Reference proteome</keyword>
<evidence type="ECO:0000256" key="1">
    <source>
        <dbReference type="SAM" id="MobiDB-lite"/>
    </source>
</evidence>
<name>A0A9Q3BWC2_9BASI</name>
<reference evidence="2" key="1">
    <citation type="submission" date="2021-03" db="EMBL/GenBank/DDBJ databases">
        <title>Draft genome sequence of rust myrtle Austropuccinia psidii MF-1, a brazilian biotype.</title>
        <authorList>
            <person name="Quecine M.C."/>
            <person name="Pachon D.M.R."/>
            <person name="Bonatelli M.L."/>
            <person name="Correr F.H."/>
            <person name="Franceschini L.M."/>
            <person name="Leite T.F."/>
            <person name="Margarido G.R.A."/>
            <person name="Almeida C.A."/>
            <person name="Ferrarezi J.A."/>
            <person name="Labate C.A."/>
        </authorList>
    </citation>
    <scope>NUCLEOTIDE SEQUENCE</scope>
    <source>
        <strain evidence="2">MF-1</strain>
    </source>
</reference>
<accession>A0A9Q3BWC2</accession>
<proteinExistence type="predicted"/>
<protein>
    <submittedName>
        <fullName evidence="2">Uncharacterized protein</fullName>
    </submittedName>
</protein>
<organism evidence="2 3">
    <name type="scientific">Austropuccinia psidii MF-1</name>
    <dbReference type="NCBI Taxonomy" id="1389203"/>
    <lineage>
        <taxon>Eukaryota</taxon>
        <taxon>Fungi</taxon>
        <taxon>Dikarya</taxon>
        <taxon>Basidiomycota</taxon>
        <taxon>Pucciniomycotina</taxon>
        <taxon>Pucciniomycetes</taxon>
        <taxon>Pucciniales</taxon>
        <taxon>Sphaerophragmiaceae</taxon>
        <taxon>Austropuccinia</taxon>
    </lineage>
</organism>
<gene>
    <name evidence="2" type="ORF">O181_012399</name>
</gene>
<evidence type="ECO:0000313" key="3">
    <source>
        <dbReference type="Proteomes" id="UP000765509"/>
    </source>
</evidence>
<dbReference type="OrthoDB" id="2914250at2759"/>
<sequence length="332" mass="37376">MSPSPARGNKEPPPLPRGKDAIHIACPPPEDMMICEEYSINANEPDEGTKALFNMIKNINNRLDTIEKNNTTKTTTNKTAHPPSQQDVINRLIAANEELMTEVQRLKKVIANHITPGTNPTLKTPTFAEKLTQNIGASPTPTRIPHPLPAPPNRAINIFKRGNILIRTRGVGEKPFQKDDAEKIAGKVTTALKSLNVRVNGEEIEIKSVIRYESGDVRFYTKDRAQARWLLEHRHRWTHLADPLFITSQALFPVLIHSVPTHFDITDDSQVEDFCLENDIPVETLKKLRWVGDPCGEEKIHGSLIAYLTNKEIANDIIRGHLAYKRTHLQTL</sequence>
<feature type="region of interest" description="Disordered" evidence="1">
    <location>
        <begin position="1"/>
        <end position="20"/>
    </location>
</feature>
<dbReference type="Proteomes" id="UP000765509">
    <property type="component" value="Unassembled WGS sequence"/>
</dbReference>
<evidence type="ECO:0000313" key="2">
    <source>
        <dbReference type="EMBL" id="MBW0472684.1"/>
    </source>
</evidence>